<dbReference type="InterPro" id="IPR018062">
    <property type="entry name" value="HTH_AraC-typ_CS"/>
</dbReference>
<accession>A0A920CGC5</accession>
<dbReference type="SMART" id="SM00342">
    <property type="entry name" value="HTH_ARAC"/>
    <property type="match status" value="1"/>
</dbReference>
<proteinExistence type="predicted"/>
<evidence type="ECO:0000256" key="3">
    <source>
        <dbReference type="ARBA" id="ARBA00023163"/>
    </source>
</evidence>
<dbReference type="PROSITE" id="PS01124">
    <property type="entry name" value="HTH_ARAC_FAMILY_2"/>
    <property type="match status" value="1"/>
</dbReference>
<protein>
    <submittedName>
        <fullName evidence="5">AraC family transcriptional regulator</fullName>
    </submittedName>
</protein>
<keyword evidence="6" id="KW-1185">Reference proteome</keyword>
<dbReference type="Pfam" id="PF02311">
    <property type="entry name" value="AraC_binding"/>
    <property type="match status" value="1"/>
</dbReference>
<dbReference type="InterPro" id="IPR020449">
    <property type="entry name" value="Tscrpt_reg_AraC-type_HTH"/>
</dbReference>
<name>A0A920CGC5_9BACL</name>
<keyword evidence="3" id="KW-0804">Transcription</keyword>
<dbReference type="Proteomes" id="UP000681162">
    <property type="component" value="Unassembled WGS sequence"/>
</dbReference>
<dbReference type="GO" id="GO:0003700">
    <property type="term" value="F:DNA-binding transcription factor activity"/>
    <property type="evidence" value="ECO:0007669"/>
    <property type="project" value="InterPro"/>
</dbReference>
<dbReference type="InterPro" id="IPR009057">
    <property type="entry name" value="Homeodomain-like_sf"/>
</dbReference>
<organism evidence="5 6">
    <name type="scientific">Paenibacillus antibioticophila</name>
    <dbReference type="NCBI Taxonomy" id="1274374"/>
    <lineage>
        <taxon>Bacteria</taxon>
        <taxon>Bacillati</taxon>
        <taxon>Bacillota</taxon>
        <taxon>Bacilli</taxon>
        <taxon>Bacillales</taxon>
        <taxon>Paenibacillaceae</taxon>
        <taxon>Paenibacillus</taxon>
    </lineage>
</organism>
<feature type="domain" description="HTH araC/xylS-type" evidence="4">
    <location>
        <begin position="188"/>
        <end position="286"/>
    </location>
</feature>
<dbReference type="InterPro" id="IPR003313">
    <property type="entry name" value="AraC-bd"/>
</dbReference>
<dbReference type="PANTHER" id="PTHR43280:SF34">
    <property type="entry name" value="ARAC-FAMILY TRANSCRIPTIONAL REGULATOR"/>
    <property type="match status" value="1"/>
</dbReference>
<dbReference type="GO" id="GO:0043565">
    <property type="term" value="F:sequence-specific DNA binding"/>
    <property type="evidence" value="ECO:0007669"/>
    <property type="project" value="InterPro"/>
</dbReference>
<dbReference type="Pfam" id="PF12833">
    <property type="entry name" value="HTH_18"/>
    <property type="match status" value="1"/>
</dbReference>
<evidence type="ECO:0000256" key="2">
    <source>
        <dbReference type="ARBA" id="ARBA00023125"/>
    </source>
</evidence>
<dbReference type="PROSITE" id="PS00041">
    <property type="entry name" value="HTH_ARAC_FAMILY_1"/>
    <property type="match status" value="1"/>
</dbReference>
<dbReference type="Gene3D" id="2.60.120.10">
    <property type="entry name" value="Jelly Rolls"/>
    <property type="match status" value="1"/>
</dbReference>
<dbReference type="PANTHER" id="PTHR43280">
    <property type="entry name" value="ARAC-FAMILY TRANSCRIPTIONAL REGULATOR"/>
    <property type="match status" value="1"/>
</dbReference>
<reference evidence="5 6" key="1">
    <citation type="submission" date="2021-03" db="EMBL/GenBank/DDBJ databases">
        <title>Antimicrobial resistance genes in bacteria isolated from Japanese honey, and their potential for conferring macrolide and lincosamide resistance in the American foulbrood pathogen Paenibacillus larvae.</title>
        <authorList>
            <person name="Okamoto M."/>
            <person name="Kumagai M."/>
            <person name="Kanamori H."/>
            <person name="Takamatsu D."/>
        </authorList>
    </citation>
    <scope>NUCLEOTIDE SEQUENCE [LARGE SCALE GENOMIC DNA]</scope>
    <source>
        <strain evidence="5 6">J41TS12</strain>
    </source>
</reference>
<evidence type="ECO:0000313" key="6">
    <source>
        <dbReference type="Proteomes" id="UP000681162"/>
    </source>
</evidence>
<dbReference type="InterPro" id="IPR037923">
    <property type="entry name" value="HTH-like"/>
</dbReference>
<gene>
    <name evidence="5" type="ORF">J41TS12_08100</name>
</gene>
<evidence type="ECO:0000259" key="4">
    <source>
        <dbReference type="PROSITE" id="PS01124"/>
    </source>
</evidence>
<evidence type="ECO:0000256" key="1">
    <source>
        <dbReference type="ARBA" id="ARBA00023015"/>
    </source>
</evidence>
<dbReference type="SUPFAM" id="SSF46689">
    <property type="entry name" value="Homeodomain-like"/>
    <property type="match status" value="2"/>
</dbReference>
<comment type="caution">
    <text evidence="5">The sequence shown here is derived from an EMBL/GenBank/DDBJ whole genome shotgun (WGS) entry which is preliminary data.</text>
</comment>
<dbReference type="RefSeq" id="WP_212938319.1">
    <property type="nucleotide sequence ID" value="NZ_BORR01000002.1"/>
</dbReference>
<keyword evidence="1" id="KW-0805">Transcription regulation</keyword>
<dbReference type="EMBL" id="BORR01000002">
    <property type="protein sequence ID" value="GIO35949.1"/>
    <property type="molecule type" value="Genomic_DNA"/>
</dbReference>
<dbReference type="InterPro" id="IPR018060">
    <property type="entry name" value="HTH_AraC"/>
</dbReference>
<dbReference type="AlphaFoldDB" id="A0A920CGC5"/>
<evidence type="ECO:0000313" key="5">
    <source>
        <dbReference type="EMBL" id="GIO35949.1"/>
    </source>
</evidence>
<dbReference type="InterPro" id="IPR014710">
    <property type="entry name" value="RmlC-like_jellyroll"/>
</dbReference>
<dbReference type="SUPFAM" id="SSF51215">
    <property type="entry name" value="Regulatory protein AraC"/>
    <property type="match status" value="1"/>
</dbReference>
<sequence>MNIFQEPILYQHPHLCIKTLDFVCNEEESKEELSWHYHKEIEFVMVMQGTHEIRTVKHSYMLYPGDVAIIGSSQLHYGRKKGSGEMKCFVLHFDLEPYFDPAMMSYYRNFSEIHYQLDELNDLFTENPSLKMKISGILHEIRREMQDRSKGYEIAASMHIKHLLLLLLRADKRGILEPADWGDSNTLKQIIDYVDLNLASHISMEEVSRLAGMSYSYFSKFFKKAMGNSFTDYINLRRLRNVERMLATSNQSVTVLAEQAGFTNPSHFYKLFKRQNGCTPNEYRARLKNN</sequence>
<keyword evidence="2" id="KW-0238">DNA-binding</keyword>
<dbReference type="Gene3D" id="1.10.10.60">
    <property type="entry name" value="Homeodomain-like"/>
    <property type="match status" value="2"/>
</dbReference>
<dbReference type="PRINTS" id="PR00032">
    <property type="entry name" value="HTHARAC"/>
</dbReference>